<keyword evidence="1" id="KW-0812">Transmembrane</keyword>
<dbReference type="AlphaFoldDB" id="A0A075HFR2"/>
<proteinExistence type="predicted"/>
<dbReference type="PANTHER" id="PTHR11360">
    <property type="entry name" value="MONOCARBOXYLATE TRANSPORTER"/>
    <property type="match status" value="1"/>
</dbReference>
<keyword evidence="1" id="KW-1133">Transmembrane helix</keyword>
<organism evidence="3">
    <name type="scientific">uncultured marine thaumarchaeote KM3_61_F08</name>
    <dbReference type="NCBI Taxonomy" id="1456214"/>
    <lineage>
        <taxon>Archaea</taxon>
        <taxon>Nitrososphaerota</taxon>
        <taxon>environmental samples</taxon>
    </lineage>
</organism>
<evidence type="ECO:0000259" key="2">
    <source>
        <dbReference type="PROSITE" id="PS50850"/>
    </source>
</evidence>
<feature type="transmembrane region" description="Helical" evidence="1">
    <location>
        <begin position="253"/>
        <end position="272"/>
    </location>
</feature>
<dbReference type="Gene3D" id="1.20.1250.20">
    <property type="entry name" value="MFS general substrate transporter like domains"/>
    <property type="match status" value="1"/>
</dbReference>
<feature type="transmembrane region" description="Helical" evidence="1">
    <location>
        <begin position="101"/>
        <end position="126"/>
    </location>
</feature>
<evidence type="ECO:0000256" key="1">
    <source>
        <dbReference type="SAM" id="Phobius"/>
    </source>
</evidence>
<name>A0A075HFR2_9ARCH</name>
<dbReference type="SUPFAM" id="SSF103473">
    <property type="entry name" value="MFS general substrate transporter"/>
    <property type="match status" value="1"/>
</dbReference>
<sequence length="407" mass="43532">MTGSDRKAIGTYLIASSCLLLLLSFGYRSGFGLFVKPISEANSWGREVISMALAIQNLFWGVVSVFAGGLADRFGNVKVVIGGTILYAAGMALMAGVDSPWLLHTSAGVLVGSGIAGTAFGIVLPAMARAVGEERRQWALGVGTAAGSLGQFALVPVAQQLMDSYGWINALYILAASALFMAVLAMPLAPYSGAREAQDLKRDQSIREALTEAFGHRSYMLLTFGFFVCGFHVAFIGAHLPAFLSDAGFEPKVGAWSISIIGLFNVFGAYYAGVISGKWSRRNVLVWIYLGRAVVITVFLLTPLTLTTVLVFSATMGFLWLATVPPTSGLVAVMFGTRYMALLYGFVFLSHQLGSFLGVWLGGWLYDRHGTYDAVWWTGVVLGVVAAVLHWPISERPVARLASSPAV</sequence>
<reference evidence="3" key="1">
    <citation type="journal article" date="2014" name="Genome Biol. Evol.">
        <title>Pangenome evidence for extensive interdomain horizontal transfer affecting lineage core and shell genes in uncultured planktonic thaumarchaeota and euryarchaeota.</title>
        <authorList>
            <person name="Deschamps P."/>
            <person name="Zivanovic Y."/>
            <person name="Moreira D."/>
            <person name="Rodriguez-Valera F."/>
            <person name="Lopez-Garcia P."/>
        </authorList>
    </citation>
    <scope>NUCLEOTIDE SEQUENCE</scope>
</reference>
<accession>A0A075HFR2</accession>
<dbReference type="EMBL" id="KF900969">
    <property type="protein sequence ID" value="AIF13282.1"/>
    <property type="molecule type" value="Genomic_DNA"/>
</dbReference>
<dbReference type="PROSITE" id="PS50850">
    <property type="entry name" value="MFS"/>
    <property type="match status" value="1"/>
</dbReference>
<feature type="transmembrane region" description="Helical" evidence="1">
    <location>
        <begin position="219"/>
        <end position="241"/>
    </location>
</feature>
<evidence type="ECO:0000313" key="3">
    <source>
        <dbReference type="EMBL" id="AIF13282.1"/>
    </source>
</evidence>
<feature type="transmembrane region" description="Helical" evidence="1">
    <location>
        <begin position="310"/>
        <end position="335"/>
    </location>
</feature>
<keyword evidence="1" id="KW-0472">Membrane</keyword>
<dbReference type="PANTHER" id="PTHR11360:SF284">
    <property type="entry name" value="EG:103B4.3 PROTEIN-RELATED"/>
    <property type="match status" value="1"/>
</dbReference>
<dbReference type="InterPro" id="IPR050327">
    <property type="entry name" value="Proton-linked_MCT"/>
</dbReference>
<protein>
    <submittedName>
        <fullName evidence="3">Major facilitator superfamily permease</fullName>
    </submittedName>
</protein>
<dbReference type="InterPro" id="IPR020846">
    <property type="entry name" value="MFS_dom"/>
</dbReference>
<feature type="transmembrane region" description="Helical" evidence="1">
    <location>
        <begin position="374"/>
        <end position="393"/>
    </location>
</feature>
<feature type="transmembrane region" description="Helical" evidence="1">
    <location>
        <begin position="9"/>
        <end position="28"/>
    </location>
</feature>
<dbReference type="InterPro" id="IPR011701">
    <property type="entry name" value="MFS"/>
</dbReference>
<dbReference type="Pfam" id="PF07690">
    <property type="entry name" value="MFS_1"/>
    <property type="match status" value="1"/>
</dbReference>
<feature type="domain" description="Major facilitator superfamily (MFS) profile" evidence="2">
    <location>
        <begin position="1"/>
        <end position="398"/>
    </location>
</feature>
<feature type="transmembrane region" description="Helical" evidence="1">
    <location>
        <begin position="77"/>
        <end position="95"/>
    </location>
</feature>
<dbReference type="CDD" id="cd17355">
    <property type="entry name" value="MFS_YcxA_like"/>
    <property type="match status" value="1"/>
</dbReference>
<feature type="transmembrane region" description="Helical" evidence="1">
    <location>
        <begin position="170"/>
        <end position="191"/>
    </location>
</feature>
<dbReference type="PROSITE" id="PS51257">
    <property type="entry name" value="PROKAR_LIPOPROTEIN"/>
    <property type="match status" value="1"/>
</dbReference>
<feature type="transmembrane region" description="Helical" evidence="1">
    <location>
        <begin position="138"/>
        <end position="158"/>
    </location>
</feature>
<feature type="transmembrane region" description="Helical" evidence="1">
    <location>
        <begin position="48"/>
        <end position="70"/>
    </location>
</feature>
<feature type="transmembrane region" description="Helical" evidence="1">
    <location>
        <begin position="284"/>
        <end position="304"/>
    </location>
</feature>
<dbReference type="GO" id="GO:0022857">
    <property type="term" value="F:transmembrane transporter activity"/>
    <property type="evidence" value="ECO:0007669"/>
    <property type="project" value="InterPro"/>
</dbReference>
<feature type="transmembrane region" description="Helical" evidence="1">
    <location>
        <begin position="342"/>
        <end position="362"/>
    </location>
</feature>
<dbReference type="InterPro" id="IPR036259">
    <property type="entry name" value="MFS_trans_sf"/>
</dbReference>